<accession>A0A9D2AZ25</accession>
<dbReference type="PANTHER" id="PTHR31984">
    <property type="entry name" value="TRANSPORTER, PUTATIVE (DUF179)-RELATED"/>
    <property type="match status" value="1"/>
</dbReference>
<dbReference type="Proteomes" id="UP000824156">
    <property type="component" value="Unassembled WGS sequence"/>
</dbReference>
<gene>
    <name evidence="1" type="ORF">H9853_05485</name>
</gene>
<comment type="caution">
    <text evidence="1">The sequence shown here is derived from an EMBL/GenBank/DDBJ whole genome shotgun (WGS) entry which is preliminary data.</text>
</comment>
<proteinExistence type="predicted"/>
<reference evidence="1" key="1">
    <citation type="journal article" date="2021" name="PeerJ">
        <title>Extensive microbial diversity within the chicken gut microbiome revealed by metagenomics and culture.</title>
        <authorList>
            <person name="Gilroy R."/>
            <person name="Ravi A."/>
            <person name="Getino M."/>
            <person name="Pursley I."/>
            <person name="Horton D.L."/>
            <person name="Alikhan N.F."/>
            <person name="Baker D."/>
            <person name="Gharbi K."/>
            <person name="Hall N."/>
            <person name="Watson M."/>
            <person name="Adriaenssens E.M."/>
            <person name="Foster-Nyarko E."/>
            <person name="Jarju S."/>
            <person name="Secka A."/>
            <person name="Antonio M."/>
            <person name="Oren A."/>
            <person name="Chaudhuri R.R."/>
            <person name="La Ragione R."/>
            <person name="Hildebrand F."/>
            <person name="Pallen M.J."/>
        </authorList>
    </citation>
    <scope>NUCLEOTIDE SEQUENCE</scope>
    <source>
        <strain evidence="1">1719</strain>
    </source>
</reference>
<dbReference type="Gene3D" id="3.40.1740.10">
    <property type="entry name" value="VC0467-like"/>
    <property type="match status" value="1"/>
</dbReference>
<organism evidence="1 2">
    <name type="scientific">Candidatus Sphingobacterium stercoripullorum</name>
    <dbReference type="NCBI Taxonomy" id="2838759"/>
    <lineage>
        <taxon>Bacteria</taxon>
        <taxon>Pseudomonadati</taxon>
        <taxon>Bacteroidota</taxon>
        <taxon>Sphingobacteriia</taxon>
        <taxon>Sphingobacteriales</taxon>
        <taxon>Sphingobacteriaceae</taxon>
        <taxon>Sphingobacterium</taxon>
    </lineage>
</organism>
<reference evidence="1" key="2">
    <citation type="submission" date="2021-04" db="EMBL/GenBank/DDBJ databases">
        <authorList>
            <person name="Gilroy R."/>
        </authorList>
    </citation>
    <scope>NUCLEOTIDE SEQUENCE</scope>
    <source>
        <strain evidence="1">1719</strain>
    </source>
</reference>
<evidence type="ECO:0000313" key="2">
    <source>
        <dbReference type="Proteomes" id="UP000824156"/>
    </source>
</evidence>
<dbReference type="InterPro" id="IPR003774">
    <property type="entry name" value="AlgH-like"/>
</dbReference>
<dbReference type="SUPFAM" id="SSF143456">
    <property type="entry name" value="VC0467-like"/>
    <property type="match status" value="1"/>
</dbReference>
<dbReference type="Pfam" id="PF02622">
    <property type="entry name" value="DUF179"/>
    <property type="match status" value="1"/>
</dbReference>
<evidence type="ECO:0000313" key="1">
    <source>
        <dbReference type="EMBL" id="HIX54459.1"/>
    </source>
</evidence>
<dbReference type="PANTHER" id="PTHR31984:SF17">
    <property type="entry name" value="TRANSCRIPTIONAL REGULATOR"/>
    <property type="match status" value="1"/>
</dbReference>
<dbReference type="AlphaFoldDB" id="A0A9D2AZ25"/>
<sequence length="189" mass="21379">MTQLSTLEPAVGSLLVADPFMQDPHFERSVILICKHDDEGTFGLVLNNRTDFNLSNALPNPEFEDFELFSGGPVLPEGLSLLHRIDSPDVGGLPVVPGVFCGGEIDFILDLVQRGLVDWKELKFFFGYSGWEPGQLDREMKENSWTVHQNYNPDLLFLLEEEDLWKQTLISMGPKYAHVAKFPKSPNWN</sequence>
<protein>
    <submittedName>
        <fullName evidence="1">YqgE/AlgH family protein</fullName>
    </submittedName>
</protein>
<dbReference type="EMBL" id="DXEZ01000151">
    <property type="protein sequence ID" value="HIX54459.1"/>
    <property type="molecule type" value="Genomic_DNA"/>
</dbReference>
<name>A0A9D2AZ25_9SPHI</name>